<dbReference type="GO" id="GO:0046872">
    <property type="term" value="F:metal ion binding"/>
    <property type="evidence" value="ECO:0007669"/>
    <property type="project" value="UniProtKB-KW"/>
</dbReference>
<reference evidence="12" key="1">
    <citation type="submission" date="2019-09" db="EMBL/GenBank/DDBJ databases">
        <title>Distinct polysaccharide growth profiles of human intestinal Prevotella copri isolates.</title>
        <authorList>
            <person name="Fehlner-Peach H."/>
            <person name="Magnabosco C."/>
            <person name="Raghavan V."/>
            <person name="Scher J.U."/>
            <person name="Tett A."/>
            <person name="Cox L.M."/>
            <person name="Gottsegen C."/>
            <person name="Watters A."/>
            <person name="Wiltshire- Gordon J.D."/>
            <person name="Segata N."/>
            <person name="Bonneau R."/>
            <person name="Littman D.R."/>
        </authorList>
    </citation>
    <scope>NUCLEOTIDE SEQUENCE [LARGE SCALE GENOMIC DNA]</scope>
    <source>
        <strain evidence="12">iP54</strain>
    </source>
</reference>
<dbReference type="InterPro" id="IPR001431">
    <property type="entry name" value="Pept_M16_Zn_BS"/>
</dbReference>
<keyword evidence="5" id="KW-0378">Hydrolase</keyword>
<dbReference type="InterPro" id="IPR011249">
    <property type="entry name" value="Metalloenz_LuxS/M16"/>
</dbReference>
<evidence type="ECO:0000256" key="4">
    <source>
        <dbReference type="ARBA" id="ARBA00022723"/>
    </source>
</evidence>
<evidence type="ECO:0000313" key="11">
    <source>
        <dbReference type="EMBL" id="MQN88624.1"/>
    </source>
</evidence>
<dbReference type="Pfam" id="PF00675">
    <property type="entry name" value="Peptidase_M16"/>
    <property type="match status" value="1"/>
</dbReference>
<evidence type="ECO:0000256" key="8">
    <source>
        <dbReference type="RuleBase" id="RU004447"/>
    </source>
</evidence>
<sequence>MYKITKQLFLFALLAAFCLPAGANKDSKINLPRGTVEGYLDNGLHYIIMPNALPRHGIEMRLVMKVGSLQENDQQKGGAHFLEHMSFSGTKHFPQDAWVDYFERLGMKYGRDINAFTGFDRTIYWLSLPVADFGTQVMDSTLLAVRDILDGVSFEPQLVEQERGVIKEELRGYSTGDDFYNLKIGDGRYILRMPLGTEQDIETISRNQLLNYYHQWYLPQNACLVVVGNVDAQDMQKRIQATFSSIAKGQPTPLDKYPLTYKKSITLHEVKDTVGTSSKLEFIIPHEGVVGNTIASTALKEQYRLLIAAISKRLAARGIRCDISDAWYLATQNHFSFSVEGKGKQELKEKMTQVLGAFADITKKGFGKEELADYVTEKVNRMKADTIGFQSGKWCDDFVDYIISGDRYVAWDEDMEKVKLLVSNTSSSQLQKLFKTILNEGKQSLLVAYQNNAGKTESFTESELQQLWQQGLKTRMPAYTYQRKEVEAKQHVDIPACLSATHPDANASIVSKRKYEDIGVSEYQLANGLRLVMRPTTDKDSTIYIAMHGRGGVGDLSKQEYPLLKDAVSYVDMGGLAHINTDQLTKVMQAEGLSMSVGIADYWHQVLASAPTDKAQELMNLVYEKITAPGKSYEDFKEVRDAEIERFGKETLLERLLKRDINRRLSRRVDSLVCNMPANSGVKIQKEDLNRLNLDSMTNYYTSLFANPQQTTLIVTGNIDEEQVLGTIVNTFARLKASAHMTRFEDKPSNMPKSPYKEAFENDVETQTVLNYIYSGNYKPGLRQSLMLKLMRDVMQNRLLSILREKMNIVYSPYADLYYAGVPQAKYNFWLEIALKNENRDKAIQALDGIIKELQTSRISEGELNKLKMSFLVTKRKSLSDDAPAEWKNILTTLLQNGESLEDFDNYSNCLKSITTEDIRKGFEEYVRPERVALLYKGNPF</sequence>
<dbReference type="Proteomes" id="UP000420635">
    <property type="component" value="Unassembled WGS sequence"/>
</dbReference>
<keyword evidence="4" id="KW-0479">Metal-binding</keyword>
<comment type="caution">
    <text evidence="11">The sequence shown here is derived from an EMBL/GenBank/DDBJ whole genome shotgun (WGS) entry which is preliminary data.</text>
</comment>
<keyword evidence="3" id="KW-0645">Protease</keyword>
<organism evidence="11 12">
    <name type="scientific">Segatella copri</name>
    <dbReference type="NCBI Taxonomy" id="165179"/>
    <lineage>
        <taxon>Bacteria</taxon>
        <taxon>Pseudomonadati</taxon>
        <taxon>Bacteroidota</taxon>
        <taxon>Bacteroidia</taxon>
        <taxon>Bacteroidales</taxon>
        <taxon>Prevotellaceae</taxon>
        <taxon>Segatella</taxon>
    </lineage>
</organism>
<dbReference type="RefSeq" id="WP_153113086.1">
    <property type="nucleotide sequence ID" value="NZ_VZAS01000070.1"/>
</dbReference>
<feature type="domain" description="Peptidase M16 C-terminal" evidence="10">
    <location>
        <begin position="692"/>
        <end position="869"/>
    </location>
</feature>
<protein>
    <submittedName>
        <fullName evidence="11">Insulinase family protein</fullName>
    </submittedName>
</protein>
<dbReference type="InterPro" id="IPR007863">
    <property type="entry name" value="Peptidase_M16_C"/>
</dbReference>
<dbReference type="GO" id="GO:0006508">
    <property type="term" value="P:proteolysis"/>
    <property type="evidence" value="ECO:0007669"/>
    <property type="project" value="UniProtKB-KW"/>
</dbReference>
<evidence type="ECO:0000256" key="2">
    <source>
        <dbReference type="ARBA" id="ARBA00007261"/>
    </source>
</evidence>
<feature type="domain" description="Peptidase M16 N-terminal" evidence="9">
    <location>
        <begin position="50"/>
        <end position="172"/>
    </location>
</feature>
<proteinExistence type="inferred from homology"/>
<dbReference type="InterPro" id="IPR011765">
    <property type="entry name" value="Pept_M16_N"/>
</dbReference>
<evidence type="ECO:0000256" key="7">
    <source>
        <dbReference type="ARBA" id="ARBA00023049"/>
    </source>
</evidence>
<evidence type="ECO:0000256" key="1">
    <source>
        <dbReference type="ARBA" id="ARBA00001947"/>
    </source>
</evidence>
<keyword evidence="6" id="KW-0862">Zinc</keyword>
<evidence type="ECO:0000313" key="12">
    <source>
        <dbReference type="Proteomes" id="UP000420635"/>
    </source>
</evidence>
<evidence type="ECO:0000256" key="5">
    <source>
        <dbReference type="ARBA" id="ARBA00022801"/>
    </source>
</evidence>
<comment type="cofactor">
    <cofactor evidence="1">
        <name>Zn(2+)</name>
        <dbReference type="ChEBI" id="CHEBI:29105"/>
    </cofactor>
</comment>
<dbReference type="Gene3D" id="3.30.830.10">
    <property type="entry name" value="Metalloenzyme, LuxS/M16 peptidase-like"/>
    <property type="match status" value="3"/>
</dbReference>
<name>A0A646HGS9_9BACT</name>
<dbReference type="AlphaFoldDB" id="A0A646HGS9"/>
<keyword evidence="7" id="KW-0482">Metalloprotease</keyword>
<dbReference type="EMBL" id="VZBQ01000019">
    <property type="protein sequence ID" value="MQN88624.1"/>
    <property type="molecule type" value="Genomic_DNA"/>
</dbReference>
<dbReference type="InterPro" id="IPR050626">
    <property type="entry name" value="Peptidase_M16"/>
</dbReference>
<dbReference type="SUPFAM" id="SSF63411">
    <property type="entry name" value="LuxS/MPP-like metallohydrolase"/>
    <property type="match status" value="4"/>
</dbReference>
<dbReference type="PANTHER" id="PTHR43690:SF17">
    <property type="entry name" value="PROTEIN YHJJ"/>
    <property type="match status" value="1"/>
</dbReference>
<dbReference type="GO" id="GO:0004222">
    <property type="term" value="F:metalloendopeptidase activity"/>
    <property type="evidence" value="ECO:0007669"/>
    <property type="project" value="InterPro"/>
</dbReference>
<dbReference type="PROSITE" id="PS00143">
    <property type="entry name" value="INSULINASE"/>
    <property type="match status" value="1"/>
</dbReference>
<comment type="similarity">
    <text evidence="2 8">Belongs to the peptidase M16 family.</text>
</comment>
<dbReference type="Pfam" id="PF05193">
    <property type="entry name" value="Peptidase_M16_C"/>
    <property type="match status" value="2"/>
</dbReference>
<evidence type="ECO:0000256" key="6">
    <source>
        <dbReference type="ARBA" id="ARBA00022833"/>
    </source>
</evidence>
<accession>A0A646HGS9</accession>
<evidence type="ECO:0000259" key="10">
    <source>
        <dbReference type="Pfam" id="PF05193"/>
    </source>
</evidence>
<feature type="domain" description="Peptidase M16 C-terminal" evidence="10">
    <location>
        <begin position="203"/>
        <end position="272"/>
    </location>
</feature>
<dbReference type="PANTHER" id="PTHR43690">
    <property type="entry name" value="NARDILYSIN"/>
    <property type="match status" value="1"/>
</dbReference>
<evidence type="ECO:0000256" key="3">
    <source>
        <dbReference type="ARBA" id="ARBA00022670"/>
    </source>
</evidence>
<evidence type="ECO:0000259" key="9">
    <source>
        <dbReference type="Pfam" id="PF00675"/>
    </source>
</evidence>
<gene>
    <name evidence="11" type="ORF">F7D59_01765</name>
</gene>